<evidence type="ECO:0000256" key="6">
    <source>
        <dbReference type="ARBA" id="ARBA00022679"/>
    </source>
</evidence>
<dbReference type="InterPro" id="IPR046341">
    <property type="entry name" value="SET_dom_sf"/>
</dbReference>
<reference evidence="18" key="2">
    <citation type="submission" date="2022-10" db="EMBL/GenBank/DDBJ databases">
        <authorList>
            <consortium name="ENA_rothamsted_submissions"/>
            <consortium name="culmorum"/>
            <person name="King R."/>
        </authorList>
    </citation>
    <scope>NUCLEOTIDE SEQUENCE</scope>
</reference>
<evidence type="ECO:0000256" key="5">
    <source>
        <dbReference type="ARBA" id="ARBA00022603"/>
    </source>
</evidence>
<dbReference type="SUPFAM" id="SSF54171">
    <property type="entry name" value="DNA-binding domain"/>
    <property type="match status" value="1"/>
</dbReference>
<feature type="compositionally biased region" description="Acidic residues" evidence="15">
    <location>
        <begin position="530"/>
        <end position="542"/>
    </location>
</feature>
<evidence type="ECO:0000259" key="17">
    <source>
        <dbReference type="PROSITE" id="PS50982"/>
    </source>
</evidence>
<sequence length="707" mass="80976">MAIILPGQSYNGQTYNYPCYKLVELKQQKERLLDGKNVAYMGFCKVRLPVGTRVISIFKETSNIGGIKKPRHDPFYAGIVAEQPFEGNKFRYLIFFDIGYSQYVSYHSVNLVLQSSPDVWEDVYVESRPFIKKYLESQDRPMVKLAKDQTVRVEYNGKWWLCTVMNVDCSLVQVFFDGLSRTEWIYRGSTRLSPMFREEQAATNRHTGVRASRKLGHNESAAVVQYTRNQDFVQSPTQQVKSEQESPTSVRAVARKSTTRPQGVLPAPNIVPEYLTHNFGQLRGHNPLSKPLLCGWGRVTMKAKGRKEIIYKAPCGRLLRNIAEVHYYLRLTESEMTVDLFDFNHMVRCLAEFSVECNPDPKDLSRGLEQVPIPVINGINNEMLDFCNYSIKRVPMEGVHMNVDQEFLCGCDCDDDCIDKTKCACWKLSLEGAKYIGKDIDPNSVGYIYRRLPEQVITGIYECNSRCKCNSTCLNRVVQNPMTLKLQVFRTHNRGWGIRCLNDVPQGSFICIYAELDYIETVEKFKEDYEAEALEDDDEEEEERRYRGLSPVEDEEEEQARIPTKSRRNNEDDAKPNPKPDTEVKVKKEIVEPTIDIKAALENLGDQIETVTISDEEDEGREVLSFNPKAGGLDLKPMKYNSVRELFGEEECVYVMDAKNAGNIGRFLNFIRAGAELTWNYNYDIGSVPGRVLYCHCASLECKGRLL</sequence>
<evidence type="ECO:0000256" key="8">
    <source>
        <dbReference type="ARBA" id="ARBA00022723"/>
    </source>
</evidence>
<dbReference type="CDD" id="cd21181">
    <property type="entry name" value="Tudor_SETDB1_rpt2"/>
    <property type="match status" value="1"/>
</dbReference>
<dbReference type="Pfam" id="PF18359">
    <property type="entry name" value="Tudor_5"/>
    <property type="match status" value="1"/>
</dbReference>
<keyword evidence="11" id="KW-0156">Chromatin regulator</keyword>
<evidence type="ECO:0000256" key="14">
    <source>
        <dbReference type="ARBA" id="ARBA00023242"/>
    </source>
</evidence>
<accession>A0A9N9SAF7</accession>
<evidence type="ECO:0000256" key="1">
    <source>
        <dbReference type="ARBA" id="ARBA00004123"/>
    </source>
</evidence>
<dbReference type="Pfam" id="PF18358">
    <property type="entry name" value="Tudor_4"/>
    <property type="match status" value="1"/>
</dbReference>
<keyword evidence="3" id="KW-0158">Chromosome</keyword>
<evidence type="ECO:0000313" key="18">
    <source>
        <dbReference type="EMBL" id="CAG9815126.1"/>
    </source>
</evidence>
<keyword evidence="7" id="KW-0949">S-adenosyl-L-methionine</keyword>
<dbReference type="SMART" id="SM00317">
    <property type="entry name" value="SET"/>
    <property type="match status" value="1"/>
</dbReference>
<evidence type="ECO:0000256" key="3">
    <source>
        <dbReference type="ARBA" id="ARBA00022454"/>
    </source>
</evidence>
<dbReference type="SMART" id="SM00333">
    <property type="entry name" value="TUDOR"/>
    <property type="match status" value="2"/>
</dbReference>
<dbReference type="SUPFAM" id="SSF82199">
    <property type="entry name" value="SET domain"/>
    <property type="match status" value="1"/>
</dbReference>
<dbReference type="SMART" id="SM00391">
    <property type="entry name" value="MBD"/>
    <property type="match status" value="1"/>
</dbReference>
<dbReference type="PANTHER" id="PTHR46024">
    <property type="entry name" value="HISTONE-LYSINE N-METHYLTRANSFERASE EGGLESS"/>
    <property type="match status" value="1"/>
</dbReference>
<evidence type="ECO:0000256" key="9">
    <source>
        <dbReference type="ARBA" id="ARBA00022737"/>
    </source>
</evidence>
<feature type="region of interest" description="Disordered" evidence="15">
    <location>
        <begin position="234"/>
        <end position="262"/>
    </location>
</feature>
<dbReference type="InterPro" id="IPR016177">
    <property type="entry name" value="DNA-bd_dom_sf"/>
</dbReference>
<evidence type="ECO:0000256" key="11">
    <source>
        <dbReference type="ARBA" id="ARBA00022853"/>
    </source>
</evidence>
<dbReference type="PROSITE" id="PS50982">
    <property type="entry name" value="MBD"/>
    <property type="match status" value="1"/>
</dbReference>
<evidence type="ECO:0000256" key="7">
    <source>
        <dbReference type="ARBA" id="ARBA00022691"/>
    </source>
</evidence>
<evidence type="ECO:0000256" key="10">
    <source>
        <dbReference type="ARBA" id="ARBA00022833"/>
    </source>
</evidence>
<dbReference type="GO" id="GO:0005694">
    <property type="term" value="C:chromosome"/>
    <property type="evidence" value="ECO:0007669"/>
    <property type="project" value="UniProtKB-SubCell"/>
</dbReference>
<dbReference type="InterPro" id="IPR041292">
    <property type="entry name" value="Tudor_4"/>
</dbReference>
<dbReference type="InterPro" id="IPR047232">
    <property type="entry name" value="SETDB1/2-like_MBD"/>
</dbReference>
<dbReference type="InterPro" id="IPR001739">
    <property type="entry name" value="Methyl_CpG_DNA-bd"/>
</dbReference>
<dbReference type="SMART" id="SM00468">
    <property type="entry name" value="PreSET"/>
    <property type="match status" value="1"/>
</dbReference>
<evidence type="ECO:0000256" key="2">
    <source>
        <dbReference type="ARBA" id="ARBA00004286"/>
    </source>
</evidence>
<evidence type="ECO:0008006" key="20">
    <source>
        <dbReference type="Google" id="ProtNLM"/>
    </source>
</evidence>
<dbReference type="Pfam" id="PF01429">
    <property type="entry name" value="MBD"/>
    <property type="match status" value="1"/>
</dbReference>
<feature type="compositionally biased region" description="Polar residues" evidence="15">
    <location>
        <begin position="234"/>
        <end position="249"/>
    </location>
</feature>
<evidence type="ECO:0000256" key="12">
    <source>
        <dbReference type="ARBA" id="ARBA00023015"/>
    </source>
</evidence>
<dbReference type="CDD" id="cd01395">
    <property type="entry name" value="HMT_MBD"/>
    <property type="match status" value="1"/>
</dbReference>
<dbReference type="Gene3D" id="2.170.270.10">
    <property type="entry name" value="SET domain"/>
    <property type="match status" value="2"/>
</dbReference>
<dbReference type="AlphaFoldDB" id="A0A9N9SAF7"/>
<evidence type="ECO:0000256" key="13">
    <source>
        <dbReference type="ARBA" id="ARBA00023163"/>
    </source>
</evidence>
<dbReference type="PROSITE" id="PS50867">
    <property type="entry name" value="PRE_SET"/>
    <property type="match status" value="1"/>
</dbReference>
<dbReference type="InterPro" id="IPR002999">
    <property type="entry name" value="Tudor"/>
</dbReference>
<dbReference type="GO" id="GO:0008270">
    <property type="term" value="F:zinc ion binding"/>
    <property type="evidence" value="ECO:0007669"/>
    <property type="project" value="InterPro"/>
</dbReference>
<feature type="domain" description="Pre-SET" evidence="16">
    <location>
        <begin position="409"/>
        <end position="481"/>
    </location>
</feature>
<feature type="domain" description="MBD" evidence="17">
    <location>
        <begin position="282"/>
        <end position="348"/>
    </location>
</feature>
<dbReference type="InterPro" id="IPR051516">
    <property type="entry name" value="SETDB_methyltransferase"/>
</dbReference>
<protein>
    <recommendedName>
        <fullName evidence="20">Histone-lysine N-methyltransferase eggless</fullName>
    </recommendedName>
</protein>
<keyword evidence="13" id="KW-0804">Transcription</keyword>
<organism evidence="18 19">
    <name type="scientific">Phaedon cochleariae</name>
    <name type="common">Mustard beetle</name>
    <dbReference type="NCBI Taxonomy" id="80249"/>
    <lineage>
        <taxon>Eukaryota</taxon>
        <taxon>Metazoa</taxon>
        <taxon>Ecdysozoa</taxon>
        <taxon>Arthropoda</taxon>
        <taxon>Hexapoda</taxon>
        <taxon>Insecta</taxon>
        <taxon>Pterygota</taxon>
        <taxon>Neoptera</taxon>
        <taxon>Endopterygota</taxon>
        <taxon>Coleoptera</taxon>
        <taxon>Polyphaga</taxon>
        <taxon>Cucujiformia</taxon>
        <taxon>Chrysomeloidea</taxon>
        <taxon>Chrysomelidae</taxon>
        <taxon>Chrysomelinae</taxon>
        <taxon>Chrysomelini</taxon>
        <taxon>Phaedon</taxon>
    </lineage>
</organism>
<dbReference type="Gene3D" id="3.30.890.10">
    <property type="entry name" value="Methyl-cpg-binding Protein 2, Chain A"/>
    <property type="match status" value="1"/>
</dbReference>
<dbReference type="InterPro" id="IPR007728">
    <property type="entry name" value="Pre-SET_dom"/>
</dbReference>
<keyword evidence="6" id="KW-0808">Transferase</keyword>
<keyword evidence="4" id="KW-0678">Repressor</keyword>
<evidence type="ECO:0000256" key="15">
    <source>
        <dbReference type="SAM" id="MobiDB-lite"/>
    </source>
</evidence>
<dbReference type="InterPro" id="IPR041291">
    <property type="entry name" value="TUDOR_5"/>
</dbReference>
<dbReference type="Proteomes" id="UP001153737">
    <property type="component" value="Chromosome 11"/>
</dbReference>
<dbReference type="OrthoDB" id="5792673at2759"/>
<keyword evidence="10" id="KW-0862">Zinc</keyword>
<dbReference type="GO" id="GO:0046974">
    <property type="term" value="F:histone H3K9 methyltransferase activity"/>
    <property type="evidence" value="ECO:0007669"/>
    <property type="project" value="UniProtKB-ARBA"/>
</dbReference>
<name>A0A9N9SAF7_PHACE</name>
<keyword evidence="12" id="KW-0805">Transcription regulation</keyword>
<dbReference type="GO" id="GO:0070828">
    <property type="term" value="P:heterochromatin organization"/>
    <property type="evidence" value="ECO:0007669"/>
    <property type="project" value="TreeGrafter"/>
</dbReference>
<proteinExistence type="predicted"/>
<dbReference type="Gene3D" id="2.30.30.140">
    <property type="match status" value="1"/>
</dbReference>
<dbReference type="InterPro" id="IPR001214">
    <property type="entry name" value="SET_dom"/>
</dbReference>
<keyword evidence="5" id="KW-0489">Methyltransferase</keyword>
<reference evidence="18" key="1">
    <citation type="submission" date="2022-01" db="EMBL/GenBank/DDBJ databases">
        <authorList>
            <person name="King R."/>
        </authorList>
    </citation>
    <scope>NUCLEOTIDE SEQUENCE</scope>
</reference>
<feature type="region of interest" description="Disordered" evidence="15">
    <location>
        <begin position="530"/>
        <end position="583"/>
    </location>
</feature>
<gene>
    <name evidence="18" type="ORF">PHAECO_LOCUS2770</name>
</gene>
<feature type="compositionally biased region" description="Basic and acidic residues" evidence="15">
    <location>
        <begin position="568"/>
        <end position="583"/>
    </location>
</feature>
<evidence type="ECO:0000259" key="16">
    <source>
        <dbReference type="PROSITE" id="PS50867"/>
    </source>
</evidence>
<dbReference type="GO" id="GO:0032259">
    <property type="term" value="P:methylation"/>
    <property type="evidence" value="ECO:0007669"/>
    <property type="project" value="UniProtKB-KW"/>
</dbReference>
<keyword evidence="14" id="KW-0539">Nucleus</keyword>
<dbReference type="EMBL" id="OU896717">
    <property type="protein sequence ID" value="CAG9815126.1"/>
    <property type="molecule type" value="Genomic_DNA"/>
</dbReference>
<comment type="subcellular location">
    <subcellularLocation>
        <location evidence="2">Chromosome</location>
    </subcellularLocation>
    <subcellularLocation>
        <location evidence="1">Nucleus</location>
    </subcellularLocation>
</comment>
<keyword evidence="9" id="KW-0677">Repeat</keyword>
<dbReference type="GO" id="GO:0003677">
    <property type="term" value="F:DNA binding"/>
    <property type="evidence" value="ECO:0007669"/>
    <property type="project" value="InterPro"/>
</dbReference>
<dbReference type="PANTHER" id="PTHR46024:SF1">
    <property type="entry name" value="HISTONE-LYSINE N-METHYLTRANSFERASE EGGLESS"/>
    <property type="match status" value="1"/>
</dbReference>
<dbReference type="Pfam" id="PF05033">
    <property type="entry name" value="Pre-SET"/>
    <property type="match status" value="1"/>
</dbReference>
<keyword evidence="19" id="KW-1185">Reference proteome</keyword>
<keyword evidence="8" id="KW-0479">Metal-binding</keyword>
<evidence type="ECO:0000256" key="4">
    <source>
        <dbReference type="ARBA" id="ARBA00022491"/>
    </source>
</evidence>
<evidence type="ECO:0000313" key="19">
    <source>
        <dbReference type="Proteomes" id="UP001153737"/>
    </source>
</evidence>
<dbReference type="GO" id="GO:0010629">
    <property type="term" value="P:negative regulation of gene expression"/>
    <property type="evidence" value="ECO:0007669"/>
    <property type="project" value="TreeGrafter"/>
</dbReference>
<dbReference type="GO" id="GO:0005634">
    <property type="term" value="C:nucleus"/>
    <property type="evidence" value="ECO:0007669"/>
    <property type="project" value="UniProtKB-SubCell"/>
</dbReference>